<dbReference type="Proteomes" id="UP000249915">
    <property type="component" value="Plasmid pPmurDSM45305"/>
</dbReference>
<geneLocation type="plasmid" evidence="6">
    <name>ppmurdsm45305</name>
</geneLocation>
<dbReference type="InterPro" id="IPR020617">
    <property type="entry name" value="Thiolase_C"/>
</dbReference>
<organism evidence="5 6">
    <name type="scientific">Prauserella muralis</name>
    <dbReference type="NCBI Taxonomy" id="588067"/>
    <lineage>
        <taxon>Bacteria</taxon>
        <taxon>Bacillati</taxon>
        <taxon>Actinomycetota</taxon>
        <taxon>Actinomycetes</taxon>
        <taxon>Pseudonocardiales</taxon>
        <taxon>Pseudonocardiaceae</taxon>
        <taxon>Prauserella</taxon>
    </lineage>
</organism>
<dbReference type="PANTHER" id="PTHR43365:SF1">
    <property type="entry name" value="ACETYL-COA C-ACYLTRANSFERASE"/>
    <property type="match status" value="1"/>
</dbReference>
<dbReference type="EMBL" id="MASW01000024">
    <property type="protein sequence ID" value="PXY16525.1"/>
    <property type="molecule type" value="Genomic_DNA"/>
</dbReference>
<dbReference type="InterPro" id="IPR020613">
    <property type="entry name" value="Thiolase_CS"/>
</dbReference>
<dbReference type="Pfam" id="PF00108">
    <property type="entry name" value="Thiolase_N"/>
    <property type="match status" value="1"/>
</dbReference>
<dbReference type="FunFam" id="3.40.47.10:FF:000010">
    <property type="entry name" value="Acetyl-CoA acetyltransferase (Thiolase)"/>
    <property type="match status" value="1"/>
</dbReference>
<keyword evidence="3 4" id="KW-0012">Acyltransferase</keyword>
<dbReference type="SUPFAM" id="SSF53901">
    <property type="entry name" value="Thiolase-like"/>
    <property type="match status" value="2"/>
</dbReference>
<proteinExistence type="inferred from homology"/>
<evidence type="ECO:0000256" key="4">
    <source>
        <dbReference type="RuleBase" id="RU003557"/>
    </source>
</evidence>
<keyword evidence="6" id="KW-1185">Reference proteome</keyword>
<protein>
    <submittedName>
        <fullName evidence="5">Acetyl-CoA acetyltransferase</fullName>
    </submittedName>
</protein>
<sequence>MTDAYILGTVRSPLGRRDSALADTRPDELLALALREVVDRHAVDPGEIEDVLVGCVNAVGEQGRNVGRMAVLAAGFPEEVPAVTMNRMCGSSQQALNFAAQAVMSGQQSLVLAAGVESMSRVPLGSDAAGVDPSPAVTERYELVNQGLAAEMIARRWSLTREELDEFSVESHRRAARAWDTGVFVEEVFGVVSRPAEHLLGRDGGPVVLDRDEGIRPDTSVEALARLRPAYTEDGLIHAGNSSQITDGASAVLIGDRDVAGRLGLEPRARVVATQVVGVDPVMMLHGVIEATRRVLDRAGLEASDIDLFEVNEAFASVVLAWQRELQVSLERVNVNGGAIALGHPTGCSGTRLMTTLVHEMQRRGARYGLQAMCIGYGMATATVVEAV</sequence>
<comment type="caution">
    <text evidence="5">The sequence shown here is derived from an EMBL/GenBank/DDBJ whole genome shotgun (WGS) entry which is preliminary data.</text>
</comment>
<reference evidence="5 6" key="1">
    <citation type="submission" date="2016-07" db="EMBL/GenBank/DDBJ databases">
        <title>Draft genome sequence of Prauserella muralis DSM 45305, isolated from a mould-covered wall in an indoor environment.</title>
        <authorList>
            <person name="Ruckert C."/>
            <person name="Albersmeier A."/>
            <person name="Jiang C.-L."/>
            <person name="Jiang Y."/>
            <person name="Kalinowski J."/>
            <person name="Schneider O."/>
            <person name="Winkler A."/>
            <person name="Zotchev S.B."/>
        </authorList>
    </citation>
    <scope>NUCLEOTIDE SEQUENCE [LARGE SCALE GENOMIC DNA]</scope>
    <source>
        <strain evidence="5 6">DSM 45305</strain>
        <plasmid evidence="6">ppmurdsm45305</plasmid>
    </source>
</reference>
<keyword evidence="2 4" id="KW-0808">Transferase</keyword>
<dbReference type="AlphaFoldDB" id="A0A2V4ACA5"/>
<dbReference type="InterPro" id="IPR002155">
    <property type="entry name" value="Thiolase"/>
</dbReference>
<dbReference type="Pfam" id="PF02803">
    <property type="entry name" value="Thiolase_C"/>
    <property type="match status" value="1"/>
</dbReference>
<evidence type="ECO:0000256" key="2">
    <source>
        <dbReference type="ARBA" id="ARBA00022679"/>
    </source>
</evidence>
<name>A0A2V4ACA5_9PSEU</name>
<dbReference type="PANTHER" id="PTHR43365">
    <property type="entry name" value="BLR7806 PROTEIN"/>
    <property type="match status" value="1"/>
</dbReference>
<evidence type="ECO:0000313" key="6">
    <source>
        <dbReference type="Proteomes" id="UP000249915"/>
    </source>
</evidence>
<keyword evidence="5" id="KW-0614">Plasmid</keyword>
<dbReference type="GO" id="GO:0003988">
    <property type="term" value="F:acetyl-CoA C-acyltransferase activity"/>
    <property type="evidence" value="ECO:0007669"/>
    <property type="project" value="UniProtKB-ARBA"/>
</dbReference>
<dbReference type="CDD" id="cd00751">
    <property type="entry name" value="thiolase"/>
    <property type="match status" value="1"/>
</dbReference>
<accession>A0A2V4ACA5</accession>
<evidence type="ECO:0000313" key="5">
    <source>
        <dbReference type="EMBL" id="PXY16525.1"/>
    </source>
</evidence>
<comment type="similarity">
    <text evidence="1 4">Belongs to the thiolase-like superfamily. Thiolase family.</text>
</comment>
<dbReference type="InterPro" id="IPR020616">
    <property type="entry name" value="Thiolase_N"/>
</dbReference>
<dbReference type="NCBIfam" id="TIGR01930">
    <property type="entry name" value="AcCoA-C-Actrans"/>
    <property type="match status" value="1"/>
</dbReference>
<evidence type="ECO:0000256" key="1">
    <source>
        <dbReference type="ARBA" id="ARBA00010982"/>
    </source>
</evidence>
<dbReference type="Gene3D" id="3.40.47.10">
    <property type="match status" value="2"/>
</dbReference>
<dbReference type="PROSITE" id="PS00737">
    <property type="entry name" value="THIOLASE_2"/>
    <property type="match status" value="1"/>
</dbReference>
<dbReference type="InterPro" id="IPR016039">
    <property type="entry name" value="Thiolase-like"/>
</dbReference>
<dbReference type="PIRSF" id="PIRSF000429">
    <property type="entry name" value="Ac-CoA_Ac_transf"/>
    <property type="match status" value="1"/>
</dbReference>
<evidence type="ECO:0000256" key="3">
    <source>
        <dbReference type="ARBA" id="ARBA00023315"/>
    </source>
</evidence>
<gene>
    <name evidence="5" type="ORF">BAY60_35575</name>
</gene>
<dbReference type="RefSeq" id="WP_112278770.1">
    <property type="nucleotide sequence ID" value="NZ_CM009984.1"/>
</dbReference>
<dbReference type="OrthoDB" id="9764638at2"/>